<dbReference type="PANTHER" id="PTHR20883">
    <property type="entry name" value="PHYTANOYL-COA DIOXYGENASE DOMAIN CONTAINING 1"/>
    <property type="match status" value="1"/>
</dbReference>
<reference evidence="1 2" key="1">
    <citation type="submission" date="2017-01" db="EMBL/GenBank/DDBJ databases">
        <title>Genome analysis of Paenibacillus selenitrireducens ES3-24.</title>
        <authorList>
            <person name="Xu D."/>
            <person name="Yao R."/>
            <person name="Zheng S."/>
        </authorList>
    </citation>
    <scope>NUCLEOTIDE SEQUENCE [LARGE SCALE GENOMIC DNA]</scope>
    <source>
        <strain evidence="1 2">ES3-24</strain>
    </source>
</reference>
<dbReference type="GO" id="GO:0016706">
    <property type="term" value="F:2-oxoglutarate-dependent dioxygenase activity"/>
    <property type="evidence" value="ECO:0007669"/>
    <property type="project" value="UniProtKB-ARBA"/>
</dbReference>
<organism evidence="1 2">
    <name type="scientific">Paenibacillus selenitireducens</name>
    <dbReference type="NCBI Taxonomy" id="1324314"/>
    <lineage>
        <taxon>Bacteria</taxon>
        <taxon>Bacillati</taxon>
        <taxon>Bacillota</taxon>
        <taxon>Bacilli</taxon>
        <taxon>Bacillales</taxon>
        <taxon>Paenibacillaceae</taxon>
        <taxon>Paenibacillus</taxon>
    </lineage>
</organism>
<dbReference type="Gene3D" id="2.60.120.620">
    <property type="entry name" value="q2cbj1_9rhob like domain"/>
    <property type="match status" value="1"/>
</dbReference>
<dbReference type="PANTHER" id="PTHR20883:SF48">
    <property type="entry name" value="ECTOINE DIOXYGENASE"/>
    <property type="match status" value="1"/>
</dbReference>
<accession>A0A1T2XLA3</accession>
<dbReference type="EMBL" id="MSZX01000002">
    <property type="protein sequence ID" value="OPA80602.1"/>
    <property type="molecule type" value="Genomic_DNA"/>
</dbReference>
<sequence length="268" mass="30888">MLLSQKDINDYKEKGYLFFPSFLSSHEIIQLNTELSILIKEESIKVYEKNEKTIRSLHAPNLQSVVFDDLQSDPRLLEPAMQLLESEVYVHQYKVNLKAAFDGDVWKWHRDYIFWQKEDGLPKSLLTNVVVYLDEVTEYNGPLMLIPCSHNVEMKNSRVKGDINQNNNEEWLNHLSADFKYTIDNKEIKTLVDSYGIVAPKGPSGSVLFFHPELAHASAPNLSPYNRNIAIITYNSISNTPIQESKRPDFLANKNYSPLKVKIIEKGR</sequence>
<protein>
    <recommendedName>
        <fullName evidence="3">Phytanoyl-CoA dioxygenase</fullName>
    </recommendedName>
</protein>
<comment type="caution">
    <text evidence="1">The sequence shown here is derived from an EMBL/GenBank/DDBJ whole genome shotgun (WGS) entry which is preliminary data.</text>
</comment>
<evidence type="ECO:0000313" key="2">
    <source>
        <dbReference type="Proteomes" id="UP000190188"/>
    </source>
</evidence>
<evidence type="ECO:0000313" key="1">
    <source>
        <dbReference type="EMBL" id="OPA80602.1"/>
    </source>
</evidence>
<dbReference type="AlphaFoldDB" id="A0A1T2XLA3"/>
<gene>
    <name evidence="1" type="ORF">BVG16_07755</name>
</gene>
<dbReference type="Pfam" id="PF05721">
    <property type="entry name" value="PhyH"/>
    <property type="match status" value="1"/>
</dbReference>
<dbReference type="SUPFAM" id="SSF51197">
    <property type="entry name" value="Clavaminate synthase-like"/>
    <property type="match status" value="1"/>
</dbReference>
<proteinExistence type="predicted"/>
<keyword evidence="2" id="KW-1185">Reference proteome</keyword>
<dbReference type="RefSeq" id="WP_078497944.1">
    <property type="nucleotide sequence ID" value="NZ_MSZX01000002.1"/>
</dbReference>
<dbReference type="Proteomes" id="UP000190188">
    <property type="component" value="Unassembled WGS sequence"/>
</dbReference>
<dbReference type="InterPro" id="IPR008775">
    <property type="entry name" value="Phytyl_CoA_dOase-like"/>
</dbReference>
<name>A0A1T2XLA3_9BACL</name>
<evidence type="ECO:0008006" key="3">
    <source>
        <dbReference type="Google" id="ProtNLM"/>
    </source>
</evidence>
<dbReference type="STRING" id="1324314.BVG16_07755"/>
<dbReference type="GO" id="GO:0005506">
    <property type="term" value="F:iron ion binding"/>
    <property type="evidence" value="ECO:0007669"/>
    <property type="project" value="UniProtKB-ARBA"/>
</dbReference>
<dbReference type="OrthoDB" id="9791262at2"/>